<dbReference type="SUPFAM" id="SSF53474">
    <property type="entry name" value="alpha/beta-Hydrolases"/>
    <property type="match status" value="1"/>
</dbReference>
<protein>
    <submittedName>
        <fullName evidence="1">Uncharacterized protein</fullName>
    </submittedName>
</protein>
<evidence type="ECO:0000313" key="2">
    <source>
        <dbReference type="Proteomes" id="UP000035287"/>
    </source>
</evidence>
<keyword evidence="2" id="KW-1185">Reference proteome</keyword>
<dbReference type="PANTHER" id="PTHR43689:SF8">
    <property type="entry name" value="ALPHA_BETA-HYDROLASES SUPERFAMILY PROTEIN"/>
    <property type="match status" value="1"/>
</dbReference>
<dbReference type="RefSeq" id="WP_047822087.1">
    <property type="nucleotide sequence ID" value="NZ_CP011770.1"/>
</dbReference>
<dbReference type="PRINTS" id="PR00111">
    <property type="entry name" value="ABHYDROLASE"/>
</dbReference>
<proteinExistence type="predicted"/>
<dbReference type="OrthoDB" id="9799612at2"/>
<evidence type="ECO:0000313" key="1">
    <source>
        <dbReference type="EMBL" id="AKM10956.1"/>
    </source>
</evidence>
<dbReference type="InterPro" id="IPR000073">
    <property type="entry name" value="AB_hydrolase_1"/>
</dbReference>
<dbReference type="Gene3D" id="3.40.50.1820">
    <property type="entry name" value="alpha/beta hydrolase"/>
    <property type="match status" value="1"/>
</dbReference>
<dbReference type="Proteomes" id="UP000035287">
    <property type="component" value="Chromosome"/>
</dbReference>
<name>A0A0G3XK12_9SPHN</name>
<organism evidence="1 2">
    <name type="scientific">Croceicoccus naphthovorans</name>
    <dbReference type="NCBI Taxonomy" id="1348774"/>
    <lineage>
        <taxon>Bacteria</taxon>
        <taxon>Pseudomonadati</taxon>
        <taxon>Pseudomonadota</taxon>
        <taxon>Alphaproteobacteria</taxon>
        <taxon>Sphingomonadales</taxon>
        <taxon>Erythrobacteraceae</taxon>
        <taxon>Croceicoccus</taxon>
    </lineage>
</organism>
<sequence length="347" mass="38644">MTRGSFVFFTVSPVKTRQDTQPYAAMIRSYACLVSSALVRLSRPCNLGDAKASVLAGDARKIREMVQDLILPSRRDRDPELFVKIFGSGVRTLVFVAGLGGTTRYWETRVTELAQEHRIVLVDLLGFGRSPKPWVKYSVERHVDALQRVLAPLGPVTLVGHSLGALIAAAYAARHTETVERLVLISLPHFGSQDAAYTYMRQGPVKGGLIYTNVLLTMLACIITRRLLGRILPYLIRDIPREVVEDLVKHTWRSSTSSLWDVVYRHDVADDLRILEPVHNVLCIHGSDDIMAPLAPVRALAEAFSNVQLCVLEGLDHHPFLREPERCCELIASFAEQAAREAMLPNG</sequence>
<dbReference type="PATRIC" id="fig|1348774.3.peg.3118"/>
<dbReference type="STRING" id="1348774.AB433_14830"/>
<dbReference type="PANTHER" id="PTHR43689">
    <property type="entry name" value="HYDROLASE"/>
    <property type="match status" value="1"/>
</dbReference>
<dbReference type="InterPro" id="IPR029058">
    <property type="entry name" value="AB_hydrolase_fold"/>
</dbReference>
<accession>A0A0G3XK12</accession>
<dbReference type="KEGG" id="cna:AB433_14830"/>
<gene>
    <name evidence="1" type="ORF">AB433_14830</name>
</gene>
<dbReference type="EMBL" id="CP011770">
    <property type="protein sequence ID" value="AKM10956.1"/>
    <property type="molecule type" value="Genomic_DNA"/>
</dbReference>
<dbReference type="AlphaFoldDB" id="A0A0G3XK12"/>
<dbReference type="Pfam" id="PF12697">
    <property type="entry name" value="Abhydrolase_6"/>
    <property type="match status" value="1"/>
</dbReference>
<reference evidence="1 2" key="1">
    <citation type="submission" date="2015-06" db="EMBL/GenBank/DDBJ databases">
        <authorList>
            <person name="Zeng Y."/>
            <person name="Huang Y."/>
        </authorList>
    </citation>
    <scope>NUCLEOTIDE SEQUENCE [LARGE SCALE GENOMIC DNA]</scope>
    <source>
        <strain evidence="1 2">PQ-2</strain>
    </source>
</reference>